<reference evidence="2" key="1">
    <citation type="submission" date="2023-05" db="EMBL/GenBank/DDBJ databases">
        <title>Nepenthes gracilis genome sequencing.</title>
        <authorList>
            <person name="Fukushima K."/>
        </authorList>
    </citation>
    <scope>NUCLEOTIDE SEQUENCE</scope>
    <source>
        <strain evidence="2">SING2019-196</strain>
    </source>
</reference>
<proteinExistence type="predicted"/>
<dbReference type="AlphaFoldDB" id="A0AAD3T6C8"/>
<organism evidence="2 3">
    <name type="scientific">Nepenthes gracilis</name>
    <name type="common">Slender pitcher plant</name>
    <dbReference type="NCBI Taxonomy" id="150966"/>
    <lineage>
        <taxon>Eukaryota</taxon>
        <taxon>Viridiplantae</taxon>
        <taxon>Streptophyta</taxon>
        <taxon>Embryophyta</taxon>
        <taxon>Tracheophyta</taxon>
        <taxon>Spermatophyta</taxon>
        <taxon>Magnoliopsida</taxon>
        <taxon>eudicotyledons</taxon>
        <taxon>Gunneridae</taxon>
        <taxon>Pentapetalae</taxon>
        <taxon>Caryophyllales</taxon>
        <taxon>Nepenthaceae</taxon>
        <taxon>Nepenthes</taxon>
    </lineage>
</organism>
<comment type="caution">
    <text evidence="2">The sequence shown here is derived from an EMBL/GenBank/DDBJ whole genome shotgun (WGS) entry which is preliminary data.</text>
</comment>
<feature type="region of interest" description="Disordered" evidence="1">
    <location>
        <begin position="39"/>
        <end position="69"/>
    </location>
</feature>
<evidence type="ECO:0000313" key="3">
    <source>
        <dbReference type="Proteomes" id="UP001279734"/>
    </source>
</evidence>
<evidence type="ECO:0000256" key="1">
    <source>
        <dbReference type="SAM" id="MobiDB-lite"/>
    </source>
</evidence>
<dbReference type="Proteomes" id="UP001279734">
    <property type="component" value="Unassembled WGS sequence"/>
</dbReference>
<protein>
    <submittedName>
        <fullName evidence="2">Uncharacterized protein</fullName>
    </submittedName>
</protein>
<name>A0AAD3T6C8_NEPGR</name>
<accession>A0AAD3T6C8</accession>
<gene>
    <name evidence="2" type="ORF">Nepgr_024664</name>
</gene>
<dbReference type="EMBL" id="BSYO01000025">
    <property type="protein sequence ID" value="GMH22821.1"/>
    <property type="molecule type" value="Genomic_DNA"/>
</dbReference>
<sequence length="69" mass="7390">MTCKIGCRLHLSNRSTVSVTLLRECPEDMAGELRVAAASEGSFTSSLSRGRRGKSRPNRELGNVAPKSG</sequence>
<keyword evidence="3" id="KW-1185">Reference proteome</keyword>
<evidence type="ECO:0000313" key="2">
    <source>
        <dbReference type="EMBL" id="GMH22821.1"/>
    </source>
</evidence>